<sequence>MNRRIFLRGLGGACVAAPFLGSILDRTVMAQQAAPPKRLIVMFTPYGCITTRWFPKKSHGPLTAADLQPTTLKHLAPHVDKLLMPRGIRAMNEWTAKLERGQGNDPHTQVNGSYFTCHPVTPNSDDPFSFDQATKFNAQPTGPSLDHVIARQLTPQGTPLLLNTAGQNENPQSAISYSAAVTLFKGVNASQAFSSLTGLFEAGKPTSPDTYAAMRGKSVLDVVKDDLQRLERFDMSRSDKQKLAAWKELLSSTGNVVASAQCNTSLATALGATQENVALAITRPSVDDVLTQRISDSLDGADLCSNLAVLAAACNANPVILLKYPGNYVFKGLGVNRESASLSRRLDNAGMTGTCVPGAIDMLLTIDDYYARKFAHLVEQLNRIEEGDGTLLDNCAAVWFQDVSDGCARNLNNLPIVQAGSAGGYFKTGWAVNVDDGSPDLTTGNSEITCADGTSDQVDAISQETGTDPSLANAPINKYYCSLMNALGVKAGPDGFPARGGSGPVTHFGMYDRTEDFIGGGTNPPTIHDPGEFTALKASS</sequence>
<evidence type="ECO:0000313" key="2">
    <source>
        <dbReference type="Proteomes" id="UP001217485"/>
    </source>
</evidence>
<accession>A0ABT5C587</accession>
<reference evidence="1 2" key="1">
    <citation type="submission" date="2023-01" db="EMBL/GenBank/DDBJ databases">
        <title>Minimal conservation of predation-associated metabolite biosynthetic gene clusters underscores biosynthetic potential of Myxococcota including descriptions for ten novel species: Archangium lansinium sp. nov., Myxococcus landrumus sp. nov., Nannocystis bai.</title>
        <authorList>
            <person name="Ahearne A."/>
            <person name="Stevens C."/>
            <person name="Dowd S."/>
        </authorList>
    </citation>
    <scope>NUCLEOTIDE SEQUENCE [LARGE SCALE GENOMIC DNA]</scope>
    <source>
        <strain evidence="1 2">WIWO2</strain>
    </source>
</reference>
<gene>
    <name evidence="1" type="ORF">POL72_27855</name>
</gene>
<dbReference type="RefSeq" id="WP_272098787.1">
    <property type="nucleotide sequence ID" value="NZ_JAQNDK010000003.1"/>
</dbReference>
<dbReference type="InterPro" id="IPR011447">
    <property type="entry name" value="DUF1552"/>
</dbReference>
<comment type="caution">
    <text evidence="1">The sequence shown here is derived from an EMBL/GenBank/DDBJ whole genome shotgun (WGS) entry which is preliminary data.</text>
</comment>
<keyword evidence="2" id="KW-1185">Reference proteome</keyword>
<dbReference type="Proteomes" id="UP001217485">
    <property type="component" value="Unassembled WGS sequence"/>
</dbReference>
<organism evidence="1 2">
    <name type="scientific">Sorangium atrum</name>
    <dbReference type="NCBI Taxonomy" id="2995308"/>
    <lineage>
        <taxon>Bacteria</taxon>
        <taxon>Pseudomonadati</taxon>
        <taxon>Myxococcota</taxon>
        <taxon>Polyangia</taxon>
        <taxon>Polyangiales</taxon>
        <taxon>Polyangiaceae</taxon>
        <taxon>Sorangium</taxon>
    </lineage>
</organism>
<dbReference type="EMBL" id="JAQNDK010000003">
    <property type="protein sequence ID" value="MDC0681586.1"/>
    <property type="molecule type" value="Genomic_DNA"/>
</dbReference>
<proteinExistence type="predicted"/>
<name>A0ABT5C587_9BACT</name>
<evidence type="ECO:0000313" key="1">
    <source>
        <dbReference type="EMBL" id="MDC0681586.1"/>
    </source>
</evidence>
<protein>
    <submittedName>
        <fullName evidence="1">DUF1552 domain-containing protein</fullName>
    </submittedName>
</protein>
<dbReference type="Pfam" id="PF07586">
    <property type="entry name" value="HXXSHH"/>
    <property type="match status" value="1"/>
</dbReference>